<evidence type="ECO:0008006" key="3">
    <source>
        <dbReference type="Google" id="ProtNLM"/>
    </source>
</evidence>
<proteinExistence type="predicted"/>
<dbReference type="EMBL" id="PJZH01000001">
    <property type="protein sequence ID" value="PLR40285.1"/>
    <property type="molecule type" value="Genomic_DNA"/>
</dbReference>
<dbReference type="InterPro" id="IPR009351">
    <property type="entry name" value="AlkZ-like"/>
</dbReference>
<accession>A0A2N5ECM1</accession>
<organism evidence="1 2">
    <name type="scientific">Chimaeribacter coloradensis</name>
    <dbReference type="NCBI Taxonomy" id="2060068"/>
    <lineage>
        <taxon>Bacteria</taxon>
        <taxon>Pseudomonadati</taxon>
        <taxon>Pseudomonadota</taxon>
        <taxon>Gammaproteobacteria</taxon>
        <taxon>Enterobacterales</taxon>
        <taxon>Yersiniaceae</taxon>
        <taxon>Chimaeribacter</taxon>
    </lineage>
</organism>
<sequence length="418" mass="48723">MPSPTLSLSAARTLHLAAQQLLRPLASPPQRHHLLEIIRAMGLLQIDTISVVARSPYLVLFSRLGAYPPSWLDEALAQRELFEYWAHEACFIPADDFRLLRHRMLAPQKMGWKYNAAWHQQHQPEIARLLEHIEQHGPVRSADFSRPSGSGSGWWDWKPEKRHLETLFTLGQVMVAERRNFHRVYDLTSRIMPGWRDDTDTLSEAEARREMLRRSARCLGIFKADWLPDYYRLTRVPLKETIDSLLAEGEILPVSVAGFTAPFYLHHSLQPLCRHLQQTRLRSTVTTLLSPFDPVVWHRKRALELFGFDYRIECYTPQEKRRYGYFVLPVLQRGELIGRTDAKMHRKTRIFEIKQFYLEPGVTLGPQRIRDLTQAITRCAQWHGAEQVQIGEVPEALQPHWQQGWRCGTQYAILQDDD</sequence>
<evidence type="ECO:0000313" key="2">
    <source>
        <dbReference type="Proteomes" id="UP000234503"/>
    </source>
</evidence>
<reference evidence="1 2" key="1">
    <citation type="submission" date="2017-12" db="EMBL/GenBank/DDBJ databases">
        <title>Characterization of six clinical isolates of Enterochimera gen. nov., a novel genus of the Yersiniaciae family and the three species Enterochimera arupensis sp. nov., Enterochimera coloradensis sp. nov, and Enterochimera californica sp. nov.</title>
        <authorList>
            <person name="Rossi A."/>
            <person name="Fisher M."/>
        </authorList>
    </citation>
    <scope>NUCLEOTIDE SEQUENCE [LARGE SCALE GENOMIC DNA]</scope>
    <source>
        <strain evidence="2">2016-Iso4</strain>
    </source>
</reference>
<dbReference type="PANTHER" id="PTHR30528:SF0">
    <property type="entry name" value="CYTOPLASMIC PROTEIN"/>
    <property type="match status" value="1"/>
</dbReference>
<dbReference type="OrthoDB" id="9787207at2"/>
<comment type="caution">
    <text evidence="1">The sequence shown here is derived from an EMBL/GenBank/DDBJ whole genome shotgun (WGS) entry which is preliminary data.</text>
</comment>
<dbReference type="AlphaFoldDB" id="A0A2N5ECM1"/>
<evidence type="ECO:0000313" key="1">
    <source>
        <dbReference type="EMBL" id="PLR40285.1"/>
    </source>
</evidence>
<name>A0A2N5ECM1_9GAMM</name>
<protein>
    <recommendedName>
        <fullName evidence="3">Winged helix-turn-helix domain-containing protein</fullName>
    </recommendedName>
</protein>
<dbReference type="Proteomes" id="UP000234503">
    <property type="component" value="Unassembled WGS sequence"/>
</dbReference>
<dbReference type="Pfam" id="PF06224">
    <property type="entry name" value="AlkZ-like"/>
    <property type="match status" value="1"/>
</dbReference>
<dbReference type="RefSeq" id="WP_101821536.1">
    <property type="nucleotide sequence ID" value="NZ_PJZH01000001.1"/>
</dbReference>
<dbReference type="PANTHER" id="PTHR30528">
    <property type="entry name" value="CYTOPLASMIC PROTEIN"/>
    <property type="match status" value="1"/>
</dbReference>
<keyword evidence="2" id="KW-1185">Reference proteome</keyword>
<gene>
    <name evidence="1" type="ORF">CYR32_00640</name>
</gene>